<keyword evidence="2" id="KW-1185">Reference proteome</keyword>
<proteinExistence type="predicted"/>
<evidence type="ECO:0000313" key="2">
    <source>
        <dbReference type="Proteomes" id="UP001152798"/>
    </source>
</evidence>
<evidence type="ECO:0000313" key="1">
    <source>
        <dbReference type="EMBL" id="CAH1393038.1"/>
    </source>
</evidence>
<dbReference type="OrthoDB" id="425619at2759"/>
<dbReference type="EMBL" id="OV725078">
    <property type="protein sequence ID" value="CAH1393038.1"/>
    <property type="molecule type" value="Genomic_DNA"/>
</dbReference>
<protein>
    <submittedName>
        <fullName evidence="1">Uncharacterized protein</fullName>
    </submittedName>
</protein>
<accession>A0A9P0EAT9</accession>
<gene>
    <name evidence="1" type="ORF">NEZAVI_LOCUS3769</name>
</gene>
<name>A0A9P0EAT9_NEZVI</name>
<sequence length="66" mass="7801">MVSDNVREMGDRKAFAQKFDKMSVLYEEVVERLHKAYEKSSQNYNLRRRNVDLNAGDFVWENPGAF</sequence>
<reference evidence="1" key="1">
    <citation type="submission" date="2022-01" db="EMBL/GenBank/DDBJ databases">
        <authorList>
            <person name="King R."/>
        </authorList>
    </citation>
    <scope>NUCLEOTIDE SEQUENCE</scope>
</reference>
<dbReference type="Proteomes" id="UP001152798">
    <property type="component" value="Chromosome 2"/>
</dbReference>
<organism evidence="1 2">
    <name type="scientific">Nezara viridula</name>
    <name type="common">Southern green stink bug</name>
    <name type="synonym">Cimex viridulus</name>
    <dbReference type="NCBI Taxonomy" id="85310"/>
    <lineage>
        <taxon>Eukaryota</taxon>
        <taxon>Metazoa</taxon>
        <taxon>Ecdysozoa</taxon>
        <taxon>Arthropoda</taxon>
        <taxon>Hexapoda</taxon>
        <taxon>Insecta</taxon>
        <taxon>Pterygota</taxon>
        <taxon>Neoptera</taxon>
        <taxon>Paraneoptera</taxon>
        <taxon>Hemiptera</taxon>
        <taxon>Heteroptera</taxon>
        <taxon>Panheteroptera</taxon>
        <taxon>Pentatomomorpha</taxon>
        <taxon>Pentatomoidea</taxon>
        <taxon>Pentatomidae</taxon>
        <taxon>Pentatominae</taxon>
        <taxon>Nezara</taxon>
    </lineage>
</organism>
<dbReference type="AlphaFoldDB" id="A0A9P0EAT9"/>